<dbReference type="EMBL" id="AMZH03018583">
    <property type="protein sequence ID" value="RRT41433.1"/>
    <property type="molecule type" value="Genomic_DNA"/>
</dbReference>
<accession>A0A426XPJ4</accession>
<name>A0A426XPJ4_ENSVE</name>
<protein>
    <submittedName>
        <fullName evidence="1">Uncharacterized protein</fullName>
    </submittedName>
</protein>
<comment type="caution">
    <text evidence="1">The sequence shown here is derived from an EMBL/GenBank/DDBJ whole genome shotgun (WGS) entry which is preliminary data.</text>
</comment>
<gene>
    <name evidence="1" type="ORF">B296_00035233</name>
</gene>
<dbReference type="AlphaFoldDB" id="A0A426XPJ4"/>
<sequence>QPPLWRHLQGAAHAGSSPCGRYLSPQAAFLWASNPQSTAPCGLIAGGHLQTVGSSPLRAPRCSRPPSGGCPFAWGPWLALAVAGRPFALGP</sequence>
<proteinExistence type="predicted"/>
<evidence type="ECO:0000313" key="1">
    <source>
        <dbReference type="EMBL" id="RRT41433.1"/>
    </source>
</evidence>
<organism evidence="1 2">
    <name type="scientific">Ensete ventricosum</name>
    <name type="common">Abyssinian banana</name>
    <name type="synonym">Musa ensete</name>
    <dbReference type="NCBI Taxonomy" id="4639"/>
    <lineage>
        <taxon>Eukaryota</taxon>
        <taxon>Viridiplantae</taxon>
        <taxon>Streptophyta</taxon>
        <taxon>Embryophyta</taxon>
        <taxon>Tracheophyta</taxon>
        <taxon>Spermatophyta</taxon>
        <taxon>Magnoliopsida</taxon>
        <taxon>Liliopsida</taxon>
        <taxon>Zingiberales</taxon>
        <taxon>Musaceae</taxon>
        <taxon>Ensete</taxon>
    </lineage>
</organism>
<reference evidence="1 2" key="1">
    <citation type="journal article" date="2014" name="Agronomy (Basel)">
        <title>A Draft Genome Sequence for Ensete ventricosum, the Drought-Tolerant Tree Against Hunger.</title>
        <authorList>
            <person name="Harrison J."/>
            <person name="Moore K.A."/>
            <person name="Paszkiewicz K."/>
            <person name="Jones T."/>
            <person name="Grant M."/>
            <person name="Ambacheew D."/>
            <person name="Muzemil S."/>
            <person name="Studholme D.J."/>
        </authorList>
    </citation>
    <scope>NUCLEOTIDE SEQUENCE [LARGE SCALE GENOMIC DNA]</scope>
</reference>
<dbReference type="Proteomes" id="UP000287651">
    <property type="component" value="Unassembled WGS sequence"/>
</dbReference>
<evidence type="ECO:0000313" key="2">
    <source>
        <dbReference type="Proteomes" id="UP000287651"/>
    </source>
</evidence>
<feature type="non-terminal residue" evidence="1">
    <location>
        <position position="1"/>
    </location>
</feature>